<evidence type="ECO:0000256" key="2">
    <source>
        <dbReference type="ARBA" id="ARBA00010944"/>
    </source>
</evidence>
<evidence type="ECO:0000256" key="3">
    <source>
        <dbReference type="ARBA" id="ARBA00012929"/>
    </source>
</evidence>
<dbReference type="CDD" id="cd05254">
    <property type="entry name" value="dTDP_HR_like_SDR_e"/>
    <property type="match status" value="1"/>
</dbReference>
<comment type="similarity">
    <text evidence="2 6">Belongs to the dTDP-4-dehydrorhamnose reductase family.</text>
</comment>
<gene>
    <name evidence="8" type="primary">rfbD</name>
    <name evidence="8" type="ORF">HMPREF9371_0332</name>
</gene>
<keyword evidence="6 8" id="KW-0560">Oxidoreductase</keyword>
<proteinExistence type="inferred from homology"/>
<dbReference type="GO" id="GO:0019305">
    <property type="term" value="P:dTDP-rhamnose biosynthetic process"/>
    <property type="evidence" value="ECO:0007669"/>
    <property type="project" value="UniProtKB-UniPathway"/>
</dbReference>
<dbReference type="InterPro" id="IPR029903">
    <property type="entry name" value="RmlD-like-bd"/>
</dbReference>
<evidence type="ECO:0000313" key="8">
    <source>
        <dbReference type="EMBL" id="EGY53407.1"/>
    </source>
</evidence>
<keyword evidence="6" id="KW-0521">NADP</keyword>
<dbReference type="InterPro" id="IPR005913">
    <property type="entry name" value="dTDP_dehydrorham_reduct"/>
</dbReference>
<evidence type="ECO:0000256" key="6">
    <source>
        <dbReference type="RuleBase" id="RU364082"/>
    </source>
</evidence>
<dbReference type="PANTHER" id="PTHR10491:SF4">
    <property type="entry name" value="METHIONINE ADENOSYLTRANSFERASE 2 SUBUNIT BETA"/>
    <property type="match status" value="1"/>
</dbReference>
<comment type="pathway">
    <text evidence="1 6">Carbohydrate biosynthesis; dTDP-L-rhamnose biosynthesis.</text>
</comment>
<dbReference type="RefSeq" id="WP_009118026.1">
    <property type="nucleotide sequence ID" value="NZ_JH164926.1"/>
</dbReference>
<dbReference type="NCBIfam" id="TIGR01214">
    <property type="entry name" value="rmlD"/>
    <property type="match status" value="1"/>
</dbReference>
<dbReference type="EC" id="1.1.1.133" evidence="3 6"/>
<evidence type="ECO:0000256" key="4">
    <source>
        <dbReference type="ARBA" id="ARBA00017099"/>
    </source>
</evidence>
<evidence type="ECO:0000259" key="7">
    <source>
        <dbReference type="Pfam" id="PF04321"/>
    </source>
</evidence>
<dbReference type="Pfam" id="PF04321">
    <property type="entry name" value="RmlD_sub_bind"/>
    <property type="match status" value="1"/>
</dbReference>
<accession>G4CFE3</accession>
<dbReference type="UniPathway" id="UPA00124"/>
<reference evidence="8 9" key="1">
    <citation type="submission" date="2011-05" db="EMBL/GenBank/DDBJ databases">
        <authorList>
            <person name="Muzny D."/>
            <person name="Qin X."/>
            <person name="Deng J."/>
            <person name="Jiang H."/>
            <person name="Liu Y."/>
            <person name="Qu J."/>
            <person name="Song X.-Z."/>
            <person name="Zhang L."/>
            <person name="Thornton R."/>
            <person name="Coyle M."/>
            <person name="Francisco L."/>
            <person name="Jackson L."/>
            <person name="Javaid M."/>
            <person name="Korchina V."/>
            <person name="Kovar C."/>
            <person name="Mata R."/>
            <person name="Mathew T."/>
            <person name="Ngo R."/>
            <person name="Nguyen L."/>
            <person name="Nguyen N."/>
            <person name="Okwuonu G."/>
            <person name="Ongeri F."/>
            <person name="Pham C."/>
            <person name="Simmons D."/>
            <person name="Wilczek-Boney K."/>
            <person name="Hale W."/>
            <person name="Jakkamsetti A."/>
            <person name="Pham P."/>
            <person name="Ruth R."/>
            <person name="San Lucas F."/>
            <person name="Warren J."/>
            <person name="Zhang J."/>
            <person name="Zhao Z."/>
            <person name="Zhou C."/>
            <person name="Zhu D."/>
            <person name="Lee S."/>
            <person name="Bess C."/>
            <person name="Blankenburg K."/>
            <person name="Forbes L."/>
            <person name="Fu Q."/>
            <person name="Gubbala S."/>
            <person name="Hirani K."/>
            <person name="Jayaseelan J.C."/>
            <person name="Lara F."/>
            <person name="Munidasa M."/>
            <person name="Palculict T."/>
            <person name="Patil S."/>
            <person name="Pu L.-L."/>
            <person name="Saada N."/>
            <person name="Tang L."/>
            <person name="Weissenberger G."/>
            <person name="Zhu Y."/>
            <person name="Hemphill L."/>
            <person name="Shang Y."/>
            <person name="Youmans B."/>
            <person name="Ayvaz T."/>
            <person name="Ross M."/>
            <person name="Santibanez J."/>
            <person name="Aqrawi P."/>
            <person name="Gross S."/>
            <person name="Joshi V."/>
            <person name="Fowler G."/>
            <person name="Nazareth L."/>
            <person name="Reid J."/>
            <person name="Worley K."/>
            <person name="Petrosino J."/>
            <person name="Highlander S."/>
            <person name="Gibbs R."/>
        </authorList>
    </citation>
    <scope>NUCLEOTIDE SEQUENCE [LARGE SCALE GENOMIC DNA]</scope>
    <source>
        <strain evidence="8 9">871</strain>
    </source>
</reference>
<evidence type="ECO:0000256" key="1">
    <source>
        <dbReference type="ARBA" id="ARBA00004781"/>
    </source>
</evidence>
<dbReference type="InterPro" id="IPR036291">
    <property type="entry name" value="NAD(P)-bd_dom_sf"/>
</dbReference>
<evidence type="ECO:0000256" key="5">
    <source>
        <dbReference type="ARBA" id="ARBA00048200"/>
    </source>
</evidence>
<dbReference type="Gene3D" id="3.40.50.720">
    <property type="entry name" value="NAD(P)-binding Rossmann-like Domain"/>
    <property type="match status" value="1"/>
</dbReference>
<dbReference type="PATRIC" id="fig|1032488.3.peg.306"/>
<keyword evidence="9" id="KW-1185">Reference proteome</keyword>
<dbReference type="GO" id="GO:0005829">
    <property type="term" value="C:cytosol"/>
    <property type="evidence" value="ECO:0007669"/>
    <property type="project" value="TreeGrafter"/>
</dbReference>
<evidence type="ECO:0000313" key="9">
    <source>
        <dbReference type="Proteomes" id="UP000003019"/>
    </source>
</evidence>
<dbReference type="AlphaFoldDB" id="G4CFE3"/>
<dbReference type="GO" id="GO:0008831">
    <property type="term" value="F:dTDP-4-dehydrorhamnose reductase activity"/>
    <property type="evidence" value="ECO:0007669"/>
    <property type="project" value="UniProtKB-EC"/>
</dbReference>
<sequence length="282" mass="31217">MRILLTGAKGQVGQSLKQQKPEHWEMIAADSATLDITQAQAVDNMVQNFEPDVIINAAGYTDLEAAEHNKDKVFAVNAEGVRNLAAAAAKHNVRFIHISSDYVFDGQKHEPYTELDYPNPLSTYAKSKLAGELLALAANPDSIIIRSSWVFSEYGSNFVKDILSQADQEMISVVTDKVGCPTYAGDLAKLMIQFAQESRITPGIYHFCGDVPVTRYEFAQIILHTLEKICPVNATVQEAFSQQSDEHTPRPPYSVLNCDKIRQVGYLPSDWQAALKQLIQSA</sequence>
<comment type="function">
    <text evidence="6">Catalyzes the reduction of dTDP-6-deoxy-L-lyxo-4-hexulose to yield dTDP-L-rhamnose.</text>
</comment>
<dbReference type="SUPFAM" id="SSF51735">
    <property type="entry name" value="NAD(P)-binding Rossmann-fold domains"/>
    <property type="match status" value="1"/>
</dbReference>
<dbReference type="PANTHER" id="PTHR10491">
    <property type="entry name" value="DTDP-4-DEHYDRORHAMNOSE REDUCTASE"/>
    <property type="match status" value="1"/>
</dbReference>
<dbReference type="Gene3D" id="3.90.25.10">
    <property type="entry name" value="UDP-galactose 4-epimerase, domain 1"/>
    <property type="match status" value="1"/>
</dbReference>
<dbReference type="Proteomes" id="UP000003019">
    <property type="component" value="Unassembled WGS sequence"/>
</dbReference>
<comment type="cofactor">
    <cofactor evidence="6">
        <name>Mg(2+)</name>
        <dbReference type="ChEBI" id="CHEBI:18420"/>
    </cofactor>
    <text evidence="6">Binds 1 Mg(2+) ion per monomer.</text>
</comment>
<dbReference type="STRING" id="1032488.HMPREF9371_0332"/>
<organism evidence="8 9">
    <name type="scientific">Neisseria shayeganii 871</name>
    <dbReference type="NCBI Taxonomy" id="1032488"/>
    <lineage>
        <taxon>Bacteria</taxon>
        <taxon>Pseudomonadati</taxon>
        <taxon>Pseudomonadota</taxon>
        <taxon>Betaproteobacteria</taxon>
        <taxon>Neisseriales</taxon>
        <taxon>Neisseriaceae</taxon>
        <taxon>Neisseria</taxon>
    </lineage>
</organism>
<comment type="catalytic activity">
    <reaction evidence="5 6">
        <text>dTDP-beta-L-rhamnose + NADP(+) = dTDP-4-dehydro-beta-L-rhamnose + NADPH + H(+)</text>
        <dbReference type="Rhea" id="RHEA:21796"/>
        <dbReference type="ChEBI" id="CHEBI:15378"/>
        <dbReference type="ChEBI" id="CHEBI:57510"/>
        <dbReference type="ChEBI" id="CHEBI:57783"/>
        <dbReference type="ChEBI" id="CHEBI:58349"/>
        <dbReference type="ChEBI" id="CHEBI:62830"/>
        <dbReference type="EC" id="1.1.1.133"/>
    </reaction>
</comment>
<dbReference type="OrthoDB" id="9803892at2"/>
<feature type="domain" description="RmlD-like substrate binding" evidence="7">
    <location>
        <begin position="1"/>
        <end position="281"/>
    </location>
</feature>
<name>G4CFE3_9NEIS</name>
<protein>
    <recommendedName>
        <fullName evidence="4 6">dTDP-4-dehydrorhamnose reductase</fullName>
        <ecNumber evidence="3 6">1.1.1.133</ecNumber>
    </recommendedName>
</protein>
<dbReference type="HOGENOM" id="CLU_045518_1_0_4"/>
<comment type="caution">
    <text evidence="8">The sequence shown here is derived from an EMBL/GenBank/DDBJ whole genome shotgun (WGS) entry which is preliminary data.</text>
</comment>
<dbReference type="EMBL" id="AGAY01000013">
    <property type="protein sequence ID" value="EGY53407.1"/>
    <property type="molecule type" value="Genomic_DNA"/>
</dbReference>